<dbReference type="AlphaFoldDB" id="A0A1S1Z371"/>
<dbReference type="InterPro" id="IPR005824">
    <property type="entry name" value="KOW"/>
</dbReference>
<evidence type="ECO:0000256" key="5">
    <source>
        <dbReference type="HAMAP-Rule" id="MF_01326"/>
    </source>
</evidence>
<dbReference type="Gene3D" id="2.30.30.30">
    <property type="match status" value="1"/>
</dbReference>
<evidence type="ECO:0000256" key="6">
    <source>
        <dbReference type="RuleBase" id="RU003477"/>
    </source>
</evidence>
<dbReference type="Pfam" id="PF00467">
    <property type="entry name" value="KOW"/>
    <property type="match status" value="1"/>
</dbReference>
<accession>A0A1S1Z371</accession>
<comment type="function">
    <text evidence="5">One of the proteins that surrounds the polypeptide exit tunnel on the outside of the subunit.</text>
</comment>
<gene>
    <name evidence="5" type="primary">rplX</name>
    <name evidence="8" type="ORF">NH26_15985</name>
</gene>
<dbReference type="InterPro" id="IPR003256">
    <property type="entry name" value="Ribosomal_uL24"/>
</dbReference>
<dbReference type="InterPro" id="IPR057264">
    <property type="entry name" value="Ribosomal_uL24_C"/>
</dbReference>
<evidence type="ECO:0000256" key="3">
    <source>
        <dbReference type="ARBA" id="ARBA00023274"/>
    </source>
</evidence>
<dbReference type="InterPro" id="IPR041988">
    <property type="entry name" value="Ribosomal_uL24_KOW"/>
</dbReference>
<name>A0A1S1Z371_FLAPC</name>
<dbReference type="HAMAP" id="MF_01326_B">
    <property type="entry name" value="Ribosomal_uL24_B"/>
    <property type="match status" value="1"/>
</dbReference>
<keyword evidence="5" id="KW-0694">RNA-binding</keyword>
<keyword evidence="2 5" id="KW-0689">Ribosomal protein</keyword>
<dbReference type="Pfam" id="PF17136">
    <property type="entry name" value="ribosomal_L24"/>
    <property type="match status" value="1"/>
</dbReference>
<sequence length="107" mass="11899">MNRKFHIKKGDKVTIISGDNKGQEGVVLKVDREKERAIVEGVNMVTKHIKPTAEKPEGGVKKMEAPIHVSNIKLIDPETGKATRVGRKLDENGKLKRISKNTGKFID</sequence>
<dbReference type="GO" id="GO:0006412">
    <property type="term" value="P:translation"/>
    <property type="evidence" value="ECO:0007669"/>
    <property type="project" value="UniProtKB-UniRule"/>
</dbReference>
<keyword evidence="9" id="KW-1185">Reference proteome</keyword>
<dbReference type="InterPro" id="IPR008991">
    <property type="entry name" value="Translation_prot_SH3-like_sf"/>
</dbReference>
<proteinExistence type="inferred from homology"/>
<reference evidence="8 9" key="1">
    <citation type="journal article" date="2012" name="Int. J. Syst. Evol. Microbiol.">
        <title>Flammeovirga pacifica sp. nov., isolated from deep-sea sediment.</title>
        <authorList>
            <person name="Xu H."/>
            <person name="Fu Y."/>
            <person name="Yang N."/>
            <person name="Ding Z."/>
            <person name="Lai Q."/>
            <person name="Zeng R."/>
        </authorList>
    </citation>
    <scope>NUCLEOTIDE SEQUENCE [LARGE SCALE GENOMIC DNA]</scope>
    <source>
        <strain evidence="9">DSM 24597 / LMG 26175 / WPAGA1</strain>
    </source>
</reference>
<comment type="function">
    <text evidence="5">One of two assembly initiator proteins, it binds directly to the 5'-end of the 23S rRNA, where it nucleates assembly of the 50S subunit.</text>
</comment>
<evidence type="ECO:0000259" key="7">
    <source>
        <dbReference type="SMART" id="SM00739"/>
    </source>
</evidence>
<dbReference type="PROSITE" id="PS01108">
    <property type="entry name" value="RIBOSOMAL_L24"/>
    <property type="match status" value="1"/>
</dbReference>
<dbReference type="InterPro" id="IPR005825">
    <property type="entry name" value="Ribosomal_uL24_CS"/>
</dbReference>
<dbReference type="NCBIfam" id="TIGR01079">
    <property type="entry name" value="rplX_bact"/>
    <property type="match status" value="1"/>
</dbReference>
<dbReference type="SMART" id="SM00739">
    <property type="entry name" value="KOW"/>
    <property type="match status" value="1"/>
</dbReference>
<dbReference type="GO" id="GO:0005840">
    <property type="term" value="C:ribosome"/>
    <property type="evidence" value="ECO:0007669"/>
    <property type="project" value="UniProtKB-KW"/>
</dbReference>
<evidence type="ECO:0000313" key="8">
    <source>
        <dbReference type="EMBL" id="OHX67734.1"/>
    </source>
</evidence>
<dbReference type="GO" id="GO:0003735">
    <property type="term" value="F:structural constituent of ribosome"/>
    <property type="evidence" value="ECO:0007669"/>
    <property type="project" value="InterPro"/>
</dbReference>
<keyword evidence="3 5" id="KW-0687">Ribonucleoprotein</keyword>
<dbReference type="GO" id="GO:0019843">
    <property type="term" value="F:rRNA binding"/>
    <property type="evidence" value="ECO:0007669"/>
    <property type="project" value="UniProtKB-UniRule"/>
</dbReference>
<evidence type="ECO:0000256" key="4">
    <source>
        <dbReference type="ARBA" id="ARBA00035206"/>
    </source>
</evidence>
<dbReference type="SUPFAM" id="SSF50104">
    <property type="entry name" value="Translation proteins SH3-like domain"/>
    <property type="match status" value="1"/>
</dbReference>
<dbReference type="Proteomes" id="UP000179797">
    <property type="component" value="Unassembled WGS sequence"/>
</dbReference>
<comment type="caution">
    <text evidence="8">The sequence shown here is derived from an EMBL/GenBank/DDBJ whole genome shotgun (WGS) entry which is preliminary data.</text>
</comment>
<comment type="similarity">
    <text evidence="1 5 6">Belongs to the universal ribosomal protein uL24 family.</text>
</comment>
<protein>
    <recommendedName>
        <fullName evidence="4 5">Large ribosomal subunit protein uL24</fullName>
    </recommendedName>
</protein>
<dbReference type="GO" id="GO:1990904">
    <property type="term" value="C:ribonucleoprotein complex"/>
    <property type="evidence" value="ECO:0007669"/>
    <property type="project" value="UniProtKB-KW"/>
</dbReference>
<organism evidence="8 9">
    <name type="scientific">Flammeovirga pacifica</name>
    <dbReference type="NCBI Taxonomy" id="915059"/>
    <lineage>
        <taxon>Bacteria</taxon>
        <taxon>Pseudomonadati</taxon>
        <taxon>Bacteroidota</taxon>
        <taxon>Cytophagia</taxon>
        <taxon>Cytophagales</taxon>
        <taxon>Flammeovirgaceae</taxon>
        <taxon>Flammeovirga</taxon>
    </lineage>
</organism>
<dbReference type="OrthoDB" id="9807419at2"/>
<evidence type="ECO:0000313" key="9">
    <source>
        <dbReference type="Proteomes" id="UP000179797"/>
    </source>
</evidence>
<dbReference type="InterPro" id="IPR014722">
    <property type="entry name" value="Rib_uL2_dom2"/>
</dbReference>
<dbReference type="RefSeq" id="WP_044228419.1">
    <property type="nucleotide sequence ID" value="NZ_JRYR02000001.1"/>
</dbReference>
<evidence type="ECO:0000256" key="2">
    <source>
        <dbReference type="ARBA" id="ARBA00022980"/>
    </source>
</evidence>
<evidence type="ECO:0000256" key="1">
    <source>
        <dbReference type="ARBA" id="ARBA00010618"/>
    </source>
</evidence>
<dbReference type="EMBL" id="JRYR02000001">
    <property type="protein sequence ID" value="OHX67734.1"/>
    <property type="molecule type" value="Genomic_DNA"/>
</dbReference>
<dbReference type="STRING" id="915059.NH26_15985"/>
<comment type="subunit">
    <text evidence="5">Part of the 50S ribosomal subunit.</text>
</comment>
<feature type="domain" description="KOW" evidence="7">
    <location>
        <begin position="6"/>
        <end position="33"/>
    </location>
</feature>
<dbReference type="CDD" id="cd06089">
    <property type="entry name" value="KOW_RPL26"/>
    <property type="match status" value="1"/>
</dbReference>
<keyword evidence="5" id="KW-0699">rRNA-binding</keyword>
<dbReference type="PANTHER" id="PTHR12903">
    <property type="entry name" value="MITOCHONDRIAL RIBOSOMAL PROTEIN L24"/>
    <property type="match status" value="1"/>
</dbReference>